<sequence>MPTTRTMLGYTLLMLGHALLVLSHSTVRLFSGRYVRQNGGYAPLVLELPCGTRQRAE</sequence>
<dbReference type="RefSeq" id="WP_286057203.1">
    <property type="nucleotide sequence ID" value="NZ_JASVWF010000013.1"/>
</dbReference>
<evidence type="ECO:0000313" key="2">
    <source>
        <dbReference type="Proteomes" id="UP001231924"/>
    </source>
</evidence>
<proteinExistence type="predicted"/>
<dbReference type="EMBL" id="JASVWF010000013">
    <property type="protein sequence ID" value="MDL5160599.1"/>
    <property type="molecule type" value="Genomic_DNA"/>
</dbReference>
<name>A0ABT7MIU4_9PSEU</name>
<keyword evidence="2" id="KW-1185">Reference proteome</keyword>
<gene>
    <name evidence="1" type="ORF">QRT03_31865</name>
</gene>
<dbReference type="Proteomes" id="UP001231924">
    <property type="component" value="Unassembled WGS sequence"/>
</dbReference>
<accession>A0ABT7MIU4</accession>
<evidence type="ECO:0000313" key="1">
    <source>
        <dbReference type="EMBL" id="MDL5160599.1"/>
    </source>
</evidence>
<organism evidence="1 2">
    <name type="scientific">Actinomycetospora termitidis</name>
    <dbReference type="NCBI Taxonomy" id="3053470"/>
    <lineage>
        <taxon>Bacteria</taxon>
        <taxon>Bacillati</taxon>
        <taxon>Actinomycetota</taxon>
        <taxon>Actinomycetes</taxon>
        <taxon>Pseudonocardiales</taxon>
        <taxon>Pseudonocardiaceae</taxon>
        <taxon>Actinomycetospora</taxon>
    </lineage>
</organism>
<protein>
    <submittedName>
        <fullName evidence="1">Uncharacterized protein</fullName>
    </submittedName>
</protein>
<comment type="caution">
    <text evidence="1">The sequence shown here is derived from an EMBL/GenBank/DDBJ whole genome shotgun (WGS) entry which is preliminary data.</text>
</comment>
<reference evidence="1 2" key="1">
    <citation type="submission" date="2023-06" db="EMBL/GenBank/DDBJ databases">
        <title>Actinomycetospora Odt1-22.</title>
        <authorList>
            <person name="Supong K."/>
        </authorList>
    </citation>
    <scope>NUCLEOTIDE SEQUENCE [LARGE SCALE GENOMIC DNA]</scope>
    <source>
        <strain evidence="1 2">Odt1-22</strain>
    </source>
</reference>